<protein>
    <submittedName>
        <fullName evidence="2">Orotate phosphoribosyltransferase</fullName>
    </submittedName>
</protein>
<proteinExistence type="predicted"/>
<dbReference type="InterPro" id="IPR029057">
    <property type="entry name" value="PRTase-like"/>
</dbReference>
<dbReference type="SUPFAM" id="SSF53271">
    <property type="entry name" value="PRTase-like"/>
    <property type="match status" value="1"/>
</dbReference>
<dbReference type="PATRIC" id="fig|1618549.4.peg.671"/>
<accession>A0A0G0M119</accession>
<name>A0A0G0M119_9BACT</name>
<dbReference type="EMBL" id="LBWA01000007">
    <property type="protein sequence ID" value="KKQ97863.1"/>
    <property type="molecule type" value="Genomic_DNA"/>
</dbReference>
<dbReference type="Gene3D" id="3.40.50.2020">
    <property type="match status" value="1"/>
</dbReference>
<dbReference type="Pfam" id="PF00156">
    <property type="entry name" value="Pribosyltran"/>
    <property type="match status" value="1"/>
</dbReference>
<evidence type="ECO:0000259" key="1">
    <source>
        <dbReference type="Pfam" id="PF00156"/>
    </source>
</evidence>
<sequence length="209" mass="23777">MKIYEIYKKYKIHSYKPTNLANMSIEEIIRTSGCLHEGHTEFRNGLHGNGWLEKDIIVRNPKYLDRVSQLQSQQILKEFPKVDLLLGAITGGAIIVSYVAKHLGTEFGIILGKQNPIVFHDMNIPEKGEKVVLAEDIISSGVDMERFVNFLKQSGTDVIGISVWMNRKDNEIAGIRVIDLLTSPYELYEKENCPLCKDNIPILFSNVRE</sequence>
<comment type="caution">
    <text evidence="2">The sequence shown here is derived from an EMBL/GenBank/DDBJ whole genome shotgun (WGS) entry which is preliminary data.</text>
</comment>
<dbReference type="CDD" id="cd06223">
    <property type="entry name" value="PRTases_typeI"/>
    <property type="match status" value="1"/>
</dbReference>
<dbReference type="GO" id="GO:0016757">
    <property type="term" value="F:glycosyltransferase activity"/>
    <property type="evidence" value="ECO:0007669"/>
    <property type="project" value="UniProtKB-KW"/>
</dbReference>
<dbReference type="AlphaFoldDB" id="A0A0G0M119"/>
<evidence type="ECO:0000313" key="2">
    <source>
        <dbReference type="EMBL" id="KKQ97863.1"/>
    </source>
</evidence>
<feature type="domain" description="Phosphoribosyltransferase" evidence="1">
    <location>
        <begin position="56"/>
        <end position="169"/>
    </location>
</feature>
<gene>
    <name evidence="2" type="ORF">UT23_C0007G0001</name>
</gene>
<keyword evidence="2" id="KW-0808">Transferase</keyword>
<reference evidence="2 3" key="1">
    <citation type="journal article" date="2015" name="Nature">
        <title>rRNA introns, odd ribosomes, and small enigmatic genomes across a large radiation of phyla.</title>
        <authorList>
            <person name="Brown C.T."/>
            <person name="Hug L.A."/>
            <person name="Thomas B.C."/>
            <person name="Sharon I."/>
            <person name="Castelle C.J."/>
            <person name="Singh A."/>
            <person name="Wilkins M.J."/>
            <person name="Williams K.H."/>
            <person name="Banfield J.F."/>
        </authorList>
    </citation>
    <scope>NUCLEOTIDE SEQUENCE [LARGE SCALE GENOMIC DNA]</scope>
</reference>
<keyword evidence="2" id="KW-0328">Glycosyltransferase</keyword>
<dbReference type="InterPro" id="IPR000836">
    <property type="entry name" value="PRTase_dom"/>
</dbReference>
<organism evidence="2 3">
    <name type="scientific">Candidatus Woesebacteria bacterium GW2011_GWA1_39_12</name>
    <dbReference type="NCBI Taxonomy" id="1618549"/>
    <lineage>
        <taxon>Bacteria</taxon>
        <taxon>Candidatus Woeseibacteriota</taxon>
    </lineage>
</organism>
<evidence type="ECO:0000313" key="3">
    <source>
        <dbReference type="Proteomes" id="UP000034325"/>
    </source>
</evidence>
<dbReference type="Proteomes" id="UP000034325">
    <property type="component" value="Unassembled WGS sequence"/>
</dbReference>